<name>A0A645GGY9_9ZZZZ</name>
<organism evidence="1">
    <name type="scientific">bioreactor metagenome</name>
    <dbReference type="NCBI Taxonomy" id="1076179"/>
    <lineage>
        <taxon>unclassified sequences</taxon>
        <taxon>metagenomes</taxon>
        <taxon>ecological metagenomes</taxon>
    </lineage>
</organism>
<gene>
    <name evidence="1" type="ORF">SDC9_172819</name>
</gene>
<dbReference type="EMBL" id="VSSQ01074581">
    <property type="protein sequence ID" value="MPN25410.1"/>
    <property type="molecule type" value="Genomic_DNA"/>
</dbReference>
<reference evidence="1" key="1">
    <citation type="submission" date="2019-08" db="EMBL/GenBank/DDBJ databases">
        <authorList>
            <person name="Kucharzyk K."/>
            <person name="Murdoch R.W."/>
            <person name="Higgins S."/>
            <person name="Loffler F."/>
        </authorList>
    </citation>
    <scope>NUCLEOTIDE SEQUENCE</scope>
</reference>
<sequence>MLNMKQIFNVKTKEISQLTLLKSKFSVPKQQTYCTNFHSFERDYLPLDGDSLALTRGLIYS</sequence>
<protein>
    <submittedName>
        <fullName evidence="1">Uncharacterized protein</fullName>
    </submittedName>
</protein>
<comment type="caution">
    <text evidence="1">The sequence shown here is derived from an EMBL/GenBank/DDBJ whole genome shotgun (WGS) entry which is preliminary data.</text>
</comment>
<evidence type="ECO:0000313" key="1">
    <source>
        <dbReference type="EMBL" id="MPN25410.1"/>
    </source>
</evidence>
<proteinExistence type="predicted"/>
<accession>A0A645GGY9</accession>
<dbReference type="AlphaFoldDB" id="A0A645GGY9"/>